<sequence length="265" mass="29729">MDVENSVPDLGPFSFEGKDIPPEWLDDIFPITDKWPADHGYDHLRGQENMGTPVELPAERTCHNPQGPCLSLATGLLKSMHISSPSCLLGGCSMSKQDQQQCPVDATLSTCQRSLRVMRGLLRCPCYSSPQLQLLVTVICNETIAWYWRIISTYNSSRHHPGTRMERGTRGEASTQAEAPLLRRPFFIGDHYLEGHLEKMLIGQVISSRLQELEGLAREMARKDKNGGCPMLHGVNMRRDTFLHAQLSAIRREVDSLQDETLGDD</sequence>
<keyword evidence="5" id="KW-0539">Nucleus</keyword>
<dbReference type="AlphaFoldDB" id="A0A1Y2EKH9"/>
<accession>A0A1Y2EKH9</accession>
<dbReference type="STRING" id="1141098.A0A1Y2EKH9"/>
<keyword evidence="8" id="KW-1185">Reference proteome</keyword>
<keyword evidence="2" id="KW-0805">Transcription regulation</keyword>
<reference evidence="7 8" key="1">
    <citation type="submission" date="2016-07" db="EMBL/GenBank/DDBJ databases">
        <title>Pervasive Adenine N6-methylation of Active Genes in Fungi.</title>
        <authorList>
            <consortium name="DOE Joint Genome Institute"/>
            <person name="Mondo S.J."/>
            <person name="Dannebaum R.O."/>
            <person name="Kuo R.C."/>
            <person name="Labutti K."/>
            <person name="Haridas S."/>
            <person name="Kuo A."/>
            <person name="Salamov A."/>
            <person name="Ahrendt S.R."/>
            <person name="Lipzen A."/>
            <person name="Sullivan W."/>
            <person name="Andreopoulos W.B."/>
            <person name="Clum A."/>
            <person name="Lindquist E."/>
            <person name="Daum C."/>
            <person name="Ramamoorthy G.K."/>
            <person name="Gryganskyi A."/>
            <person name="Culley D."/>
            <person name="Magnuson J.K."/>
            <person name="James T.Y."/>
            <person name="O'Malley M.A."/>
            <person name="Stajich J.E."/>
            <person name="Spatafora J.W."/>
            <person name="Visel A."/>
            <person name="Grigoriev I.V."/>
        </authorList>
    </citation>
    <scope>NUCLEOTIDE SEQUENCE [LARGE SCALE GENOMIC DNA]</scope>
    <source>
        <strain evidence="7 8">CBS 129021</strain>
    </source>
</reference>
<gene>
    <name evidence="7" type="ORF">BCR38DRAFT_330613</name>
</gene>
<dbReference type="GO" id="GO:0005634">
    <property type="term" value="C:nucleus"/>
    <property type="evidence" value="ECO:0007669"/>
    <property type="project" value="InterPro"/>
</dbReference>
<dbReference type="Proteomes" id="UP000193689">
    <property type="component" value="Unassembled WGS sequence"/>
</dbReference>
<comment type="caution">
    <text evidence="7">The sequence shown here is derived from an EMBL/GenBank/DDBJ whole genome shotgun (WGS) entry which is preliminary data.</text>
</comment>
<dbReference type="GO" id="GO:0006355">
    <property type="term" value="P:regulation of DNA-templated transcription"/>
    <property type="evidence" value="ECO:0007669"/>
    <property type="project" value="InterPro"/>
</dbReference>
<evidence type="ECO:0000256" key="3">
    <source>
        <dbReference type="ARBA" id="ARBA00023125"/>
    </source>
</evidence>
<keyword evidence="4" id="KW-0804">Transcription</keyword>
<dbReference type="EMBL" id="MCFJ01000001">
    <property type="protein sequence ID" value="ORY71355.1"/>
    <property type="molecule type" value="Genomic_DNA"/>
</dbReference>
<name>A0A1Y2EKH9_9PEZI</name>
<proteinExistence type="predicted"/>
<dbReference type="GeneID" id="63771192"/>
<dbReference type="GO" id="GO:0003677">
    <property type="term" value="F:DNA binding"/>
    <property type="evidence" value="ECO:0007669"/>
    <property type="project" value="UniProtKB-KW"/>
</dbReference>
<dbReference type="GO" id="GO:0045122">
    <property type="term" value="P:aflatoxin biosynthetic process"/>
    <property type="evidence" value="ECO:0007669"/>
    <property type="project" value="InterPro"/>
</dbReference>
<evidence type="ECO:0000313" key="7">
    <source>
        <dbReference type="EMBL" id="ORY71355.1"/>
    </source>
</evidence>
<organism evidence="7 8">
    <name type="scientific">Pseudomassariella vexata</name>
    <dbReference type="NCBI Taxonomy" id="1141098"/>
    <lineage>
        <taxon>Eukaryota</taxon>
        <taxon>Fungi</taxon>
        <taxon>Dikarya</taxon>
        <taxon>Ascomycota</taxon>
        <taxon>Pezizomycotina</taxon>
        <taxon>Sordariomycetes</taxon>
        <taxon>Xylariomycetidae</taxon>
        <taxon>Amphisphaeriales</taxon>
        <taxon>Pseudomassariaceae</taxon>
        <taxon>Pseudomassariella</taxon>
    </lineage>
</organism>
<evidence type="ECO:0000256" key="1">
    <source>
        <dbReference type="ARBA" id="ARBA00022723"/>
    </source>
</evidence>
<keyword evidence="1" id="KW-0479">Metal-binding</keyword>
<dbReference type="InParanoid" id="A0A1Y2EKH9"/>
<feature type="domain" description="Aflatoxin regulatory protein" evidence="6">
    <location>
        <begin position="66"/>
        <end position="160"/>
    </location>
</feature>
<protein>
    <recommendedName>
        <fullName evidence="6">Aflatoxin regulatory protein domain-containing protein</fullName>
    </recommendedName>
</protein>
<dbReference type="GO" id="GO:0046872">
    <property type="term" value="F:metal ion binding"/>
    <property type="evidence" value="ECO:0007669"/>
    <property type="project" value="UniProtKB-KW"/>
</dbReference>
<dbReference type="OrthoDB" id="2740448at2759"/>
<evidence type="ECO:0000259" key="6">
    <source>
        <dbReference type="Pfam" id="PF08493"/>
    </source>
</evidence>
<dbReference type="Pfam" id="PF08493">
    <property type="entry name" value="AflR"/>
    <property type="match status" value="1"/>
</dbReference>
<evidence type="ECO:0000256" key="4">
    <source>
        <dbReference type="ARBA" id="ARBA00023163"/>
    </source>
</evidence>
<evidence type="ECO:0000256" key="2">
    <source>
        <dbReference type="ARBA" id="ARBA00023015"/>
    </source>
</evidence>
<keyword evidence="3" id="KW-0238">DNA-binding</keyword>
<evidence type="ECO:0000313" key="8">
    <source>
        <dbReference type="Proteomes" id="UP000193689"/>
    </source>
</evidence>
<dbReference type="RefSeq" id="XP_040720947.1">
    <property type="nucleotide sequence ID" value="XM_040854980.1"/>
</dbReference>
<evidence type="ECO:0000256" key="5">
    <source>
        <dbReference type="ARBA" id="ARBA00023242"/>
    </source>
</evidence>
<dbReference type="InterPro" id="IPR013700">
    <property type="entry name" value="AflR"/>
</dbReference>